<dbReference type="AlphaFoldDB" id="A0A839Z0L8"/>
<dbReference type="PANTHER" id="PTHR13774">
    <property type="entry name" value="PHENAZINE BIOSYNTHESIS PROTEIN"/>
    <property type="match status" value="1"/>
</dbReference>
<dbReference type="Pfam" id="PF02567">
    <property type="entry name" value="PhzC-PhzF"/>
    <property type="match status" value="1"/>
</dbReference>
<dbReference type="PIRSF" id="PIRSF016184">
    <property type="entry name" value="PhzC_PhzF"/>
    <property type="match status" value="1"/>
</dbReference>
<organism evidence="4 5">
    <name type="scientific">Sphingomicrobium lutaoense</name>
    <dbReference type="NCBI Taxonomy" id="515949"/>
    <lineage>
        <taxon>Bacteria</taxon>
        <taxon>Pseudomonadati</taxon>
        <taxon>Pseudomonadota</taxon>
        <taxon>Alphaproteobacteria</taxon>
        <taxon>Sphingomonadales</taxon>
        <taxon>Sphingomonadaceae</taxon>
        <taxon>Sphingomicrobium</taxon>
    </lineage>
</organism>
<dbReference type="EMBL" id="JACICF010000001">
    <property type="protein sequence ID" value="MBB3763105.1"/>
    <property type="molecule type" value="Genomic_DNA"/>
</dbReference>
<proteinExistence type="inferred from homology"/>
<protein>
    <submittedName>
        <fullName evidence="4">PhzF family phenazine biosynthesis protein</fullName>
    </submittedName>
</protein>
<dbReference type="PANTHER" id="PTHR13774:SF17">
    <property type="entry name" value="PHENAZINE BIOSYNTHESIS-LIKE DOMAIN-CONTAINING PROTEIN"/>
    <property type="match status" value="1"/>
</dbReference>
<evidence type="ECO:0000256" key="1">
    <source>
        <dbReference type="ARBA" id="ARBA00008270"/>
    </source>
</evidence>
<dbReference type="Proteomes" id="UP000578569">
    <property type="component" value="Unassembled WGS sequence"/>
</dbReference>
<evidence type="ECO:0000256" key="3">
    <source>
        <dbReference type="PIRSR" id="PIRSR016184-1"/>
    </source>
</evidence>
<keyword evidence="5" id="KW-1185">Reference proteome</keyword>
<dbReference type="Gene3D" id="3.10.310.10">
    <property type="entry name" value="Diaminopimelate Epimerase, Chain A, domain 1"/>
    <property type="match status" value="2"/>
</dbReference>
<evidence type="ECO:0000256" key="2">
    <source>
        <dbReference type="ARBA" id="ARBA00023235"/>
    </source>
</evidence>
<accession>A0A839Z0L8</accession>
<sequence length="262" mass="28203">MNIPFTQVDAFTVDDRPLTGNPAAVMLLDDWLEDEVLQAIAVENNLSETAFLRPSDGPSDYDLRWFTPGCEVDLCGHATIASGHVVIGDSERVTFATRSGQLSVERRGDRLLLDLPAARATNPHRMPDIVTALGVEPAETLLATSAEDALLIVLDDEAQVRACRPDFGRLREVPQLIIVTAPGTGCDVASRVFAPGFGIDEDPVTGAAHAAMAPYWAKRLGSDRFSAFQASARGGQLDCQLSGDRLALSGRCRTVIEGRFLL</sequence>
<name>A0A839Z0L8_9SPHN</name>
<keyword evidence="2" id="KW-0413">Isomerase</keyword>
<evidence type="ECO:0000313" key="5">
    <source>
        <dbReference type="Proteomes" id="UP000578569"/>
    </source>
</evidence>
<dbReference type="InterPro" id="IPR003719">
    <property type="entry name" value="Phenazine_PhzF-like"/>
</dbReference>
<feature type="active site" evidence="3">
    <location>
        <position position="48"/>
    </location>
</feature>
<evidence type="ECO:0000313" key="4">
    <source>
        <dbReference type="EMBL" id="MBB3763105.1"/>
    </source>
</evidence>
<dbReference type="NCBIfam" id="TIGR00654">
    <property type="entry name" value="PhzF_family"/>
    <property type="match status" value="1"/>
</dbReference>
<dbReference type="RefSeq" id="WP_183932430.1">
    <property type="nucleotide sequence ID" value="NZ_JACICF010000001.1"/>
</dbReference>
<comment type="caution">
    <text evidence="4">The sequence shown here is derived from an EMBL/GenBank/DDBJ whole genome shotgun (WGS) entry which is preliminary data.</text>
</comment>
<reference evidence="4 5" key="1">
    <citation type="submission" date="2020-08" db="EMBL/GenBank/DDBJ databases">
        <title>Genomic Encyclopedia of Type Strains, Phase IV (KMG-IV): sequencing the most valuable type-strain genomes for metagenomic binning, comparative biology and taxonomic classification.</title>
        <authorList>
            <person name="Goeker M."/>
        </authorList>
    </citation>
    <scope>NUCLEOTIDE SEQUENCE [LARGE SCALE GENOMIC DNA]</scope>
    <source>
        <strain evidence="4 5">DSM 24194</strain>
    </source>
</reference>
<dbReference type="SUPFAM" id="SSF54506">
    <property type="entry name" value="Diaminopimelate epimerase-like"/>
    <property type="match status" value="1"/>
</dbReference>
<dbReference type="GO" id="GO:0016853">
    <property type="term" value="F:isomerase activity"/>
    <property type="evidence" value="ECO:0007669"/>
    <property type="project" value="UniProtKB-KW"/>
</dbReference>
<comment type="similarity">
    <text evidence="1">Belongs to the PhzF family.</text>
</comment>
<dbReference type="GO" id="GO:0005737">
    <property type="term" value="C:cytoplasm"/>
    <property type="evidence" value="ECO:0007669"/>
    <property type="project" value="TreeGrafter"/>
</dbReference>
<gene>
    <name evidence="4" type="ORF">FHS50_000128</name>
</gene>